<organism evidence="5 6">
    <name type="scientific">Tanacetum coccineum</name>
    <dbReference type="NCBI Taxonomy" id="301880"/>
    <lineage>
        <taxon>Eukaryota</taxon>
        <taxon>Viridiplantae</taxon>
        <taxon>Streptophyta</taxon>
        <taxon>Embryophyta</taxon>
        <taxon>Tracheophyta</taxon>
        <taxon>Spermatophyta</taxon>
        <taxon>Magnoliopsida</taxon>
        <taxon>eudicotyledons</taxon>
        <taxon>Gunneridae</taxon>
        <taxon>Pentapetalae</taxon>
        <taxon>asterids</taxon>
        <taxon>campanulids</taxon>
        <taxon>Asterales</taxon>
        <taxon>Asteraceae</taxon>
        <taxon>Asteroideae</taxon>
        <taxon>Anthemideae</taxon>
        <taxon>Anthemidinae</taxon>
        <taxon>Tanacetum</taxon>
    </lineage>
</organism>
<dbReference type="Gene3D" id="2.40.50.140">
    <property type="entry name" value="Nucleic acid-binding proteins"/>
    <property type="match status" value="1"/>
</dbReference>
<gene>
    <name evidence="5" type="ORF">Tco_0820422</name>
</gene>
<keyword evidence="1" id="KW-0233">DNA recombination</keyword>
<reference evidence="5" key="2">
    <citation type="submission" date="2022-01" db="EMBL/GenBank/DDBJ databases">
        <authorList>
            <person name="Yamashiro T."/>
            <person name="Shiraishi A."/>
            <person name="Satake H."/>
            <person name="Nakayama K."/>
        </authorList>
    </citation>
    <scope>NUCLEOTIDE SEQUENCE</scope>
</reference>
<comment type="similarity">
    <text evidence="1">Belongs to the helicase family.</text>
</comment>
<keyword evidence="6" id="KW-1185">Reference proteome</keyword>
<name>A0ABQ5ADK0_9ASTR</name>
<dbReference type="SUPFAM" id="SSF52540">
    <property type="entry name" value="P-loop containing nucleoside triphosphate hydrolases"/>
    <property type="match status" value="1"/>
</dbReference>
<evidence type="ECO:0000259" key="3">
    <source>
        <dbReference type="Pfam" id="PF05970"/>
    </source>
</evidence>
<dbReference type="InterPro" id="IPR012340">
    <property type="entry name" value="NA-bd_OB-fold"/>
</dbReference>
<dbReference type="EC" id="5.6.2.3" evidence="1"/>
<comment type="cofactor">
    <cofactor evidence="1">
        <name>Mg(2+)</name>
        <dbReference type="ChEBI" id="CHEBI:18420"/>
    </cofactor>
</comment>
<evidence type="ECO:0000256" key="2">
    <source>
        <dbReference type="SAM" id="MobiDB-lite"/>
    </source>
</evidence>
<dbReference type="InterPro" id="IPR049163">
    <property type="entry name" value="Pif1-like_2B_dom"/>
</dbReference>
<dbReference type="Pfam" id="PF21530">
    <property type="entry name" value="Pif1_2B_dom"/>
    <property type="match status" value="1"/>
</dbReference>
<keyword evidence="1" id="KW-0547">Nucleotide-binding</keyword>
<feature type="domain" description="DNA helicase Pif1-like DEAD-box helicase" evidence="3">
    <location>
        <begin position="10"/>
        <end position="99"/>
    </location>
</feature>
<keyword evidence="1" id="KW-0067">ATP-binding</keyword>
<dbReference type="EMBL" id="BQNB010012105">
    <property type="protein sequence ID" value="GJS99252.1"/>
    <property type="molecule type" value="Genomic_DNA"/>
</dbReference>
<sequence>MIADVSKHWIVRDILDTLEKVFGGKTVILGGDFRQTLPVKKGASKPEIISSSIAESYLWNSFKVCTFKENMRLLQPRTSESEKELAHVFASWLLDIGDDDDDGLSNLISFIYDTDTLQHPSARELQQKAIVCTKNDTADMINSQILKMVDGESTIYKSSDKAIPLGNDRGAVELLYPMEYLNTLQFPGFPPHELELKVGIPIMLLRNVNLQDYIVCLTRVTDVQRFGSAGQNQTILRKLDIENISGDVMELTLWDEVAINFQKTEFDLMQKPVIIAVSSLVKKYETPDTQDFPTEILDIEGLHHIFQFHYNPYCKTGRVDIYFDDIVDKPLQITCIPTTALQLTESGESSKTLLGTPTLELLEPLIPGTPAAAVPIQQTPLTSPPSTVKQAATIASQQLTLPTSTITTPPNPSAFEQTASTGHLDETEKTQTERAKSLKRVLFPTESEEQKKNKTE</sequence>
<dbReference type="Pfam" id="PF05970">
    <property type="entry name" value="PIF1"/>
    <property type="match status" value="1"/>
</dbReference>
<evidence type="ECO:0000313" key="5">
    <source>
        <dbReference type="EMBL" id="GJS99252.1"/>
    </source>
</evidence>
<dbReference type="PANTHER" id="PTHR10492:SF96">
    <property type="entry name" value="ATP-DEPENDENT DNA HELICASE"/>
    <property type="match status" value="1"/>
</dbReference>
<protein>
    <recommendedName>
        <fullName evidence="1">ATP-dependent DNA helicase</fullName>
        <ecNumber evidence="1">5.6.2.3</ecNumber>
    </recommendedName>
</protein>
<accession>A0ABQ5ADK0</accession>
<keyword evidence="1" id="KW-0227">DNA damage</keyword>
<keyword evidence="1" id="KW-0378">Hydrolase</keyword>
<dbReference type="GO" id="GO:0004386">
    <property type="term" value="F:helicase activity"/>
    <property type="evidence" value="ECO:0007669"/>
    <property type="project" value="UniProtKB-KW"/>
</dbReference>
<comment type="catalytic activity">
    <reaction evidence="1">
        <text>ATP + H2O = ADP + phosphate + H(+)</text>
        <dbReference type="Rhea" id="RHEA:13065"/>
        <dbReference type="ChEBI" id="CHEBI:15377"/>
        <dbReference type="ChEBI" id="CHEBI:15378"/>
        <dbReference type="ChEBI" id="CHEBI:30616"/>
        <dbReference type="ChEBI" id="CHEBI:43474"/>
        <dbReference type="ChEBI" id="CHEBI:456216"/>
        <dbReference type="EC" id="5.6.2.3"/>
    </reaction>
</comment>
<evidence type="ECO:0000313" key="6">
    <source>
        <dbReference type="Proteomes" id="UP001151760"/>
    </source>
</evidence>
<evidence type="ECO:0000259" key="4">
    <source>
        <dbReference type="Pfam" id="PF21530"/>
    </source>
</evidence>
<dbReference type="Proteomes" id="UP001151760">
    <property type="component" value="Unassembled WGS sequence"/>
</dbReference>
<keyword evidence="1 5" id="KW-0347">Helicase</keyword>
<feature type="compositionally biased region" description="Basic and acidic residues" evidence="2">
    <location>
        <begin position="423"/>
        <end position="436"/>
    </location>
</feature>
<comment type="caution">
    <text evidence="5">The sequence shown here is derived from an EMBL/GenBank/DDBJ whole genome shotgun (WGS) entry which is preliminary data.</text>
</comment>
<keyword evidence="1" id="KW-0234">DNA repair</keyword>
<evidence type="ECO:0000256" key="1">
    <source>
        <dbReference type="RuleBase" id="RU363044"/>
    </source>
</evidence>
<dbReference type="PANTHER" id="PTHR10492">
    <property type="match status" value="1"/>
</dbReference>
<feature type="region of interest" description="Disordered" evidence="2">
    <location>
        <begin position="401"/>
        <end position="456"/>
    </location>
</feature>
<dbReference type="InterPro" id="IPR027417">
    <property type="entry name" value="P-loop_NTPase"/>
</dbReference>
<proteinExistence type="inferred from homology"/>
<dbReference type="InterPro" id="IPR010285">
    <property type="entry name" value="DNA_helicase_pif1-like_DEAD"/>
</dbReference>
<feature type="domain" description="DNA helicase Pif1-like 2B" evidence="4">
    <location>
        <begin position="179"/>
        <end position="210"/>
    </location>
</feature>
<reference evidence="5" key="1">
    <citation type="journal article" date="2022" name="Int. J. Mol. Sci.">
        <title>Draft Genome of Tanacetum Coccineum: Genomic Comparison of Closely Related Tanacetum-Family Plants.</title>
        <authorList>
            <person name="Yamashiro T."/>
            <person name="Shiraishi A."/>
            <person name="Nakayama K."/>
            <person name="Satake H."/>
        </authorList>
    </citation>
    <scope>NUCLEOTIDE SEQUENCE</scope>
</reference>